<evidence type="ECO:0000313" key="2">
    <source>
        <dbReference type="Proteomes" id="UP000789525"/>
    </source>
</evidence>
<gene>
    <name evidence="1" type="ORF">ACOLOM_LOCUS2752</name>
</gene>
<dbReference type="EMBL" id="CAJVPT010003758">
    <property type="protein sequence ID" value="CAG8499948.1"/>
    <property type="molecule type" value="Genomic_DNA"/>
</dbReference>
<organism evidence="1 2">
    <name type="scientific">Acaulospora colombiana</name>
    <dbReference type="NCBI Taxonomy" id="27376"/>
    <lineage>
        <taxon>Eukaryota</taxon>
        <taxon>Fungi</taxon>
        <taxon>Fungi incertae sedis</taxon>
        <taxon>Mucoromycota</taxon>
        <taxon>Glomeromycotina</taxon>
        <taxon>Glomeromycetes</taxon>
        <taxon>Diversisporales</taxon>
        <taxon>Acaulosporaceae</taxon>
        <taxon>Acaulospora</taxon>
    </lineage>
</organism>
<dbReference type="Proteomes" id="UP000789525">
    <property type="component" value="Unassembled WGS sequence"/>
</dbReference>
<evidence type="ECO:0000313" key="1">
    <source>
        <dbReference type="EMBL" id="CAG8499948.1"/>
    </source>
</evidence>
<reference evidence="1" key="1">
    <citation type="submission" date="2021-06" db="EMBL/GenBank/DDBJ databases">
        <authorList>
            <person name="Kallberg Y."/>
            <person name="Tangrot J."/>
            <person name="Rosling A."/>
        </authorList>
    </citation>
    <scope>NUCLEOTIDE SEQUENCE</scope>
    <source>
        <strain evidence="1">CL356</strain>
    </source>
</reference>
<feature type="non-terminal residue" evidence="1">
    <location>
        <position position="1"/>
    </location>
</feature>
<comment type="caution">
    <text evidence="1">The sequence shown here is derived from an EMBL/GenBank/DDBJ whole genome shotgun (WGS) entry which is preliminary data.</text>
</comment>
<keyword evidence="2" id="KW-1185">Reference proteome</keyword>
<accession>A0ACA9L032</accession>
<name>A0ACA9L032_9GLOM</name>
<proteinExistence type="predicted"/>
<protein>
    <submittedName>
        <fullName evidence="1">9109_t:CDS:1</fullName>
    </submittedName>
</protein>
<sequence length="508" mass="58466">HFIYLMCRRISDVSHQMLLLLQCFDYEWLTKKDTAVQALRKRGQDEEDVKQEFVFPNYKRLLKELFQIVGEKELGILKWLARTLHQIDKILSISPHDLDRILMVSSWHTENGVLRDWLRDIFPRLQDHPKTPKQEFHVDKTSSCIQGISSLFINSSSYDQLGTGLAQFLSRQDVKIKDCTTLEPPTLMDIEFFLLILFIQRHYYCVTDGEAETIGQILYLEAKDFWKPSESHRRFWQTLLHLYGKVDRDKRVYTGDILSNDEFFQCLSEIRGEFNMQDYDYDEDQIQFIPLEEISEADDLIEQLSSIFIDNGNGSIQQLDQTMQQWDTFDDYVSFLDEKPNDNIPASLTKDQKSDELPPEKKNQVVTIDLSIDEDSTLLIDESEESVLSGEEFDEDFFTPSMTTSGENIVKPESPDSRDIQDDAELDDVADLQEDSLESSDDAAENDVNLSNDEDLILIGKGMNMSSEPTSAGDSSFINVEQSLEDWDVSIIKQAEDQAATVPDSADA</sequence>